<dbReference type="EMBL" id="JAFITR010000027">
    <property type="protein sequence ID" value="MBN4066815.1"/>
    <property type="molecule type" value="Genomic_DNA"/>
</dbReference>
<dbReference type="SUPFAM" id="SSF53756">
    <property type="entry name" value="UDP-Glycosyltransferase/glycogen phosphorylase"/>
    <property type="match status" value="1"/>
</dbReference>
<name>A0ABS3AR67_9BACT</name>
<gene>
    <name evidence="2" type="ORF">JYU14_01885</name>
</gene>
<reference evidence="2 3" key="1">
    <citation type="submission" date="2021-02" db="EMBL/GenBank/DDBJ databases">
        <title>Activity-based single-cell genomes from oceanic crustal fluid captures similar information to metagenomic and metatranscriptomic surveys with orders of magnitude less sampling.</title>
        <authorList>
            <person name="D'Angelo T.S."/>
            <person name="Orcutt B.N."/>
        </authorList>
    </citation>
    <scope>NUCLEOTIDE SEQUENCE [LARGE SCALE GENOMIC DNA]</scope>
    <source>
        <strain evidence="2">AH-315-G07</strain>
    </source>
</reference>
<keyword evidence="3" id="KW-1185">Reference proteome</keyword>
<dbReference type="Proteomes" id="UP000722121">
    <property type="component" value="Unassembled WGS sequence"/>
</dbReference>
<evidence type="ECO:0000259" key="1">
    <source>
        <dbReference type="Pfam" id="PF13439"/>
    </source>
</evidence>
<dbReference type="Gene3D" id="3.40.50.2000">
    <property type="entry name" value="Glycogen Phosphorylase B"/>
    <property type="match status" value="2"/>
</dbReference>
<evidence type="ECO:0000313" key="3">
    <source>
        <dbReference type="Proteomes" id="UP000722121"/>
    </source>
</evidence>
<feature type="domain" description="Glycosyltransferase subfamily 4-like N-terminal" evidence="1">
    <location>
        <begin position="24"/>
        <end position="238"/>
    </location>
</feature>
<dbReference type="InterPro" id="IPR028098">
    <property type="entry name" value="Glyco_trans_4-like_N"/>
</dbReference>
<comment type="caution">
    <text evidence="2">The sequence shown here is derived from an EMBL/GenBank/DDBJ whole genome shotgun (WGS) entry which is preliminary data.</text>
</comment>
<protein>
    <submittedName>
        <fullName evidence="2">Glycosyltransferase</fullName>
    </submittedName>
</protein>
<sequence length="445" mass="50704">MRILIVSAFFPPINSVASLRPHSWAKYWSQQGHNVTVVTQRKKQEQAHALKYEDGDYLVLAVEETKWIRSLKRLYQRGSSRENFSQGQQGAVRKRGFRKFLAGCFNALREKRGVFNSIRMPDFSDLWVSPAVEAVMDRGEEWDVVVSSFGPYSSHKIALYLKRKGIAKHWIADFRDLWTDHHFFKGLFPFTLFEKMLERRVVTCADVVTVVSKGMQEVLGKKYPGKRVHLVENGYDPDDLQTISSEPFFPSDGKRRLVYTGMIYKGKRDPSPLFQAIAELAKDPRHASLLQKLEVLFAGPLMANLDELIEQHQVSNWVKNLGVLAREDALRLQRDADTLLFLEWGDPSAKYMLTGKLFEYLSSATPILSLGALLDSEPSYLIGKANAGVSLPNEPKKIKEYLVGFLSRSSVDKVSCCQEILDKYSRKNLAFTLLGCIENNNSREK</sequence>
<proteinExistence type="predicted"/>
<organism evidence="2 3">
    <name type="scientific">Simkania negevensis</name>
    <dbReference type="NCBI Taxonomy" id="83561"/>
    <lineage>
        <taxon>Bacteria</taxon>
        <taxon>Pseudomonadati</taxon>
        <taxon>Chlamydiota</taxon>
        <taxon>Chlamydiia</taxon>
        <taxon>Parachlamydiales</taxon>
        <taxon>Simkaniaceae</taxon>
        <taxon>Simkania</taxon>
    </lineage>
</organism>
<accession>A0ABS3AR67</accession>
<evidence type="ECO:0000313" key="2">
    <source>
        <dbReference type="EMBL" id="MBN4066815.1"/>
    </source>
</evidence>
<dbReference type="Pfam" id="PF13439">
    <property type="entry name" value="Glyco_transf_4"/>
    <property type="match status" value="1"/>
</dbReference>